<name>A0A150WMH8_BDEBC</name>
<dbReference type="PIRSF" id="PIRSF004491">
    <property type="entry name" value="FAD_Synth"/>
    <property type="match status" value="1"/>
</dbReference>
<evidence type="ECO:0000256" key="4">
    <source>
        <dbReference type="ARBA" id="ARBA00022630"/>
    </source>
</evidence>
<dbReference type="PANTHER" id="PTHR22749">
    <property type="entry name" value="RIBOFLAVIN KINASE/FMN ADENYLYLTRANSFERASE"/>
    <property type="match status" value="1"/>
</dbReference>
<dbReference type="GO" id="GO:0009231">
    <property type="term" value="P:riboflavin biosynthetic process"/>
    <property type="evidence" value="ECO:0007669"/>
    <property type="project" value="InterPro"/>
</dbReference>
<dbReference type="SMART" id="SM00904">
    <property type="entry name" value="Flavokinase"/>
    <property type="match status" value="1"/>
</dbReference>
<dbReference type="AlphaFoldDB" id="A0A150WMH8"/>
<dbReference type="EC" id="2.7.1.26" evidence="15"/>
<evidence type="ECO:0000256" key="14">
    <source>
        <dbReference type="ARBA" id="ARBA00049494"/>
    </source>
</evidence>
<sequence length="316" mass="35678">MQVISGIKSLKNPVTGSVVTIGNFDGVHRGHQQLVETVVREARFFGVPSVVYTFHPHPVKVLHPERPTFRLFDLKDQEEQLEKAGMEMLVIENFTADFSQISAHEFLQKYLVANLHPKTLVVGHDFSFGANRGGNISFLEKFCADNGIRLIVIPPFQDHNGVVSSTRIRQALRDGNVDLANDLLGRSYYVRGHVEQGFQRGRTIGVPTANIHPDVEFIPRQGVYCTLTKVGNHFHPSITNIGVNPTFSDGSSARPIKIESHLFDFDAQLYGVEVEVHLLHFIRDEQKFAGIDELKQQIQKDIQEARRYFDEHAQNS</sequence>
<evidence type="ECO:0000256" key="3">
    <source>
        <dbReference type="ARBA" id="ARBA00005201"/>
    </source>
</evidence>
<dbReference type="Gene3D" id="3.40.50.620">
    <property type="entry name" value="HUPs"/>
    <property type="match status" value="1"/>
</dbReference>
<evidence type="ECO:0000256" key="11">
    <source>
        <dbReference type="ARBA" id="ARBA00022840"/>
    </source>
</evidence>
<dbReference type="SUPFAM" id="SSF52374">
    <property type="entry name" value="Nucleotidylyl transferase"/>
    <property type="match status" value="1"/>
</dbReference>
<evidence type="ECO:0000256" key="1">
    <source>
        <dbReference type="ARBA" id="ARBA00002121"/>
    </source>
</evidence>
<evidence type="ECO:0000256" key="12">
    <source>
        <dbReference type="ARBA" id="ARBA00023268"/>
    </source>
</evidence>
<accession>A0A150WMH8</accession>
<keyword evidence="8 15" id="KW-0547">Nucleotide-binding</keyword>
<dbReference type="GO" id="GO:0008531">
    <property type="term" value="F:riboflavin kinase activity"/>
    <property type="evidence" value="ECO:0007669"/>
    <property type="project" value="UniProtKB-UniRule"/>
</dbReference>
<evidence type="ECO:0000256" key="2">
    <source>
        <dbReference type="ARBA" id="ARBA00004726"/>
    </source>
</evidence>
<dbReference type="UniPathway" id="UPA00276">
    <property type="reaction ID" value="UER00406"/>
</dbReference>
<dbReference type="EMBL" id="LUKE01000002">
    <property type="protein sequence ID" value="KYG65007.1"/>
    <property type="molecule type" value="Genomic_DNA"/>
</dbReference>
<dbReference type="RefSeq" id="WP_061835462.1">
    <property type="nucleotide sequence ID" value="NZ_LUKE01000002.1"/>
</dbReference>
<keyword evidence="9 15" id="KW-0418">Kinase</keyword>
<comment type="function">
    <text evidence="1">Catalyzes the phosphorylation of riboflavin to FMN followed by the adenylation of FMN to FAD.</text>
</comment>
<dbReference type="Gene3D" id="2.40.30.30">
    <property type="entry name" value="Riboflavin kinase-like"/>
    <property type="match status" value="1"/>
</dbReference>
<keyword evidence="12" id="KW-0511">Multifunctional enzyme</keyword>
<dbReference type="OrthoDB" id="5289144at2"/>
<evidence type="ECO:0000256" key="9">
    <source>
        <dbReference type="ARBA" id="ARBA00022777"/>
    </source>
</evidence>
<dbReference type="CDD" id="cd02064">
    <property type="entry name" value="FAD_synthetase_N"/>
    <property type="match status" value="1"/>
</dbReference>
<evidence type="ECO:0000256" key="7">
    <source>
        <dbReference type="ARBA" id="ARBA00022695"/>
    </source>
</evidence>
<evidence type="ECO:0000256" key="6">
    <source>
        <dbReference type="ARBA" id="ARBA00022679"/>
    </source>
</evidence>
<keyword evidence="5 15" id="KW-0288">FMN</keyword>
<organism evidence="17 18">
    <name type="scientific">Bdellovibrio bacteriovorus</name>
    <dbReference type="NCBI Taxonomy" id="959"/>
    <lineage>
        <taxon>Bacteria</taxon>
        <taxon>Pseudomonadati</taxon>
        <taxon>Bdellovibrionota</taxon>
        <taxon>Bdellovibrionia</taxon>
        <taxon>Bdellovibrionales</taxon>
        <taxon>Pseudobdellovibrionaceae</taxon>
        <taxon>Bdellovibrio</taxon>
    </lineage>
</organism>
<dbReference type="PANTHER" id="PTHR22749:SF6">
    <property type="entry name" value="RIBOFLAVIN KINASE"/>
    <property type="match status" value="1"/>
</dbReference>
<proteinExistence type="inferred from homology"/>
<gene>
    <name evidence="17" type="ORF">AZI86_12190</name>
</gene>
<comment type="catalytic activity">
    <reaction evidence="14 15">
        <text>FMN + ATP + H(+) = FAD + diphosphate</text>
        <dbReference type="Rhea" id="RHEA:17237"/>
        <dbReference type="ChEBI" id="CHEBI:15378"/>
        <dbReference type="ChEBI" id="CHEBI:30616"/>
        <dbReference type="ChEBI" id="CHEBI:33019"/>
        <dbReference type="ChEBI" id="CHEBI:57692"/>
        <dbReference type="ChEBI" id="CHEBI:58210"/>
        <dbReference type="EC" id="2.7.7.2"/>
    </reaction>
</comment>
<evidence type="ECO:0000256" key="5">
    <source>
        <dbReference type="ARBA" id="ARBA00022643"/>
    </source>
</evidence>
<dbReference type="GO" id="GO:0006747">
    <property type="term" value="P:FAD biosynthetic process"/>
    <property type="evidence" value="ECO:0007669"/>
    <property type="project" value="UniProtKB-UniRule"/>
</dbReference>
<dbReference type="UniPathway" id="UPA00277">
    <property type="reaction ID" value="UER00407"/>
</dbReference>
<comment type="caution">
    <text evidence="17">The sequence shown here is derived from an EMBL/GenBank/DDBJ whole genome shotgun (WGS) entry which is preliminary data.</text>
</comment>
<keyword evidence="10 15" id="KW-0274">FAD</keyword>
<dbReference type="NCBIfam" id="NF004160">
    <property type="entry name" value="PRK05627.1-3"/>
    <property type="match status" value="1"/>
</dbReference>
<dbReference type="InterPro" id="IPR014729">
    <property type="entry name" value="Rossmann-like_a/b/a_fold"/>
</dbReference>
<dbReference type="GO" id="GO:0005524">
    <property type="term" value="F:ATP binding"/>
    <property type="evidence" value="ECO:0007669"/>
    <property type="project" value="UniProtKB-UniRule"/>
</dbReference>
<dbReference type="NCBIfam" id="NF004162">
    <property type="entry name" value="PRK05627.1-5"/>
    <property type="match status" value="1"/>
</dbReference>
<dbReference type="InterPro" id="IPR002606">
    <property type="entry name" value="Riboflavin_kinase_bac"/>
</dbReference>
<comment type="pathway">
    <text evidence="2 15">Cofactor biosynthesis; FAD biosynthesis; FAD from FMN: step 1/1.</text>
</comment>
<dbReference type="NCBIfam" id="TIGR00083">
    <property type="entry name" value="ribF"/>
    <property type="match status" value="1"/>
</dbReference>
<keyword evidence="18" id="KW-1185">Reference proteome</keyword>
<keyword evidence="4 15" id="KW-0285">Flavoprotein</keyword>
<dbReference type="InterPro" id="IPR023468">
    <property type="entry name" value="Riboflavin_kinase"/>
</dbReference>
<evidence type="ECO:0000313" key="17">
    <source>
        <dbReference type="EMBL" id="KYG65007.1"/>
    </source>
</evidence>
<keyword evidence="6 15" id="KW-0808">Transferase</keyword>
<dbReference type="EC" id="2.7.7.2" evidence="15"/>
<evidence type="ECO:0000259" key="16">
    <source>
        <dbReference type="SMART" id="SM00904"/>
    </source>
</evidence>
<evidence type="ECO:0000256" key="10">
    <source>
        <dbReference type="ARBA" id="ARBA00022827"/>
    </source>
</evidence>
<evidence type="ECO:0000256" key="8">
    <source>
        <dbReference type="ARBA" id="ARBA00022741"/>
    </source>
</evidence>
<keyword evidence="11 15" id="KW-0067">ATP-binding</keyword>
<reference evidence="17 18" key="1">
    <citation type="submission" date="2016-03" db="EMBL/GenBank/DDBJ databases">
        <authorList>
            <person name="Ploux O."/>
        </authorList>
    </citation>
    <scope>NUCLEOTIDE SEQUENCE [LARGE SCALE GENOMIC DNA]</scope>
    <source>
        <strain evidence="17 18">R0</strain>
    </source>
</reference>
<dbReference type="SUPFAM" id="SSF82114">
    <property type="entry name" value="Riboflavin kinase-like"/>
    <property type="match status" value="1"/>
</dbReference>
<feature type="domain" description="Riboflavin kinase" evidence="16">
    <location>
        <begin position="183"/>
        <end position="310"/>
    </location>
</feature>
<comment type="similarity">
    <text evidence="15">Belongs to the ribF family.</text>
</comment>
<dbReference type="GO" id="GO:0009398">
    <property type="term" value="P:FMN biosynthetic process"/>
    <property type="evidence" value="ECO:0007669"/>
    <property type="project" value="UniProtKB-UniRule"/>
</dbReference>
<protein>
    <recommendedName>
        <fullName evidence="15">Riboflavin biosynthesis protein</fullName>
    </recommendedName>
    <domain>
        <recommendedName>
            <fullName evidence="15">Riboflavin kinase</fullName>
            <ecNumber evidence="15">2.7.1.26</ecNumber>
        </recommendedName>
        <alternativeName>
            <fullName evidence="15">Flavokinase</fullName>
        </alternativeName>
    </domain>
    <domain>
        <recommendedName>
            <fullName evidence="15">FMN adenylyltransferase</fullName>
            <ecNumber evidence="15">2.7.7.2</ecNumber>
        </recommendedName>
        <alternativeName>
            <fullName evidence="15">FAD pyrophosphorylase</fullName>
        </alternativeName>
        <alternativeName>
            <fullName evidence="15">FAD synthase</fullName>
        </alternativeName>
    </domain>
</protein>
<keyword evidence="7 15" id="KW-0548">Nucleotidyltransferase</keyword>
<dbReference type="GO" id="GO:0003919">
    <property type="term" value="F:FMN adenylyltransferase activity"/>
    <property type="evidence" value="ECO:0007669"/>
    <property type="project" value="UniProtKB-UniRule"/>
</dbReference>
<dbReference type="Pfam" id="PF01687">
    <property type="entry name" value="Flavokinase"/>
    <property type="match status" value="1"/>
</dbReference>
<evidence type="ECO:0000256" key="15">
    <source>
        <dbReference type="PIRNR" id="PIRNR004491"/>
    </source>
</evidence>
<dbReference type="FunFam" id="3.40.50.620:FF:000021">
    <property type="entry name" value="Riboflavin biosynthesis protein"/>
    <property type="match status" value="1"/>
</dbReference>
<dbReference type="Proteomes" id="UP000075320">
    <property type="component" value="Unassembled WGS sequence"/>
</dbReference>
<dbReference type="Pfam" id="PF06574">
    <property type="entry name" value="FAD_syn"/>
    <property type="match status" value="1"/>
</dbReference>
<evidence type="ECO:0000256" key="13">
    <source>
        <dbReference type="ARBA" id="ARBA00047880"/>
    </source>
</evidence>
<dbReference type="InterPro" id="IPR015865">
    <property type="entry name" value="Riboflavin_kinase_bac/euk"/>
</dbReference>
<comment type="pathway">
    <text evidence="3 15">Cofactor biosynthesis; FMN biosynthesis; FMN from riboflavin (ATP route): step 1/1.</text>
</comment>
<comment type="catalytic activity">
    <reaction evidence="13 15">
        <text>riboflavin + ATP = FMN + ADP + H(+)</text>
        <dbReference type="Rhea" id="RHEA:14357"/>
        <dbReference type="ChEBI" id="CHEBI:15378"/>
        <dbReference type="ChEBI" id="CHEBI:30616"/>
        <dbReference type="ChEBI" id="CHEBI:57986"/>
        <dbReference type="ChEBI" id="CHEBI:58210"/>
        <dbReference type="ChEBI" id="CHEBI:456216"/>
        <dbReference type="EC" id="2.7.1.26"/>
    </reaction>
</comment>
<dbReference type="InterPro" id="IPR015864">
    <property type="entry name" value="FAD_synthase"/>
</dbReference>
<evidence type="ECO:0000313" key="18">
    <source>
        <dbReference type="Proteomes" id="UP000075320"/>
    </source>
</evidence>
<dbReference type="InterPro" id="IPR023465">
    <property type="entry name" value="Riboflavin_kinase_dom_sf"/>
</dbReference>